<evidence type="ECO:0000313" key="2">
    <source>
        <dbReference type="Proteomes" id="UP000189310"/>
    </source>
</evidence>
<protein>
    <submittedName>
        <fullName evidence="1">Uncharacterized protein</fullName>
    </submittedName>
</protein>
<keyword evidence="2" id="KW-1185">Reference proteome</keyword>
<gene>
    <name evidence="1" type="ORF">BVL52_11560</name>
</gene>
<organism evidence="1 2">
    <name type="scientific">Pseudomonas oryzihabitans</name>
    <dbReference type="NCBI Taxonomy" id="47885"/>
    <lineage>
        <taxon>Bacteria</taxon>
        <taxon>Pseudomonadati</taxon>
        <taxon>Pseudomonadota</taxon>
        <taxon>Gammaproteobacteria</taxon>
        <taxon>Pseudomonadales</taxon>
        <taxon>Pseudomonadaceae</taxon>
        <taxon>Pseudomonas</taxon>
    </lineage>
</organism>
<comment type="caution">
    <text evidence="1">The sequence shown here is derived from an EMBL/GenBank/DDBJ whole genome shotgun (WGS) entry which is preliminary data.</text>
</comment>
<accession>A0ABX3IU07</accession>
<dbReference type="RefSeq" id="WP_077172004.1">
    <property type="nucleotide sequence ID" value="NZ_MTLN01000006.1"/>
</dbReference>
<dbReference type="EMBL" id="MTLN01000006">
    <property type="protein sequence ID" value="ONN71130.1"/>
    <property type="molecule type" value="Genomic_DNA"/>
</dbReference>
<dbReference type="Proteomes" id="UP000189310">
    <property type="component" value="Unassembled WGS sequence"/>
</dbReference>
<reference evidence="1 2" key="1">
    <citation type="submission" date="2017-01" db="EMBL/GenBank/DDBJ databases">
        <title>Pseudomonas psychrotolerans genome sequencing and assembly.</title>
        <authorList>
            <person name="Vyas B."/>
            <person name="Mayilraj S."/>
        </authorList>
    </citation>
    <scope>NUCLEOTIDE SEQUENCE [LARGE SCALE GENOMIC DNA]</scope>
    <source>
        <strain evidence="1 2">SDS18</strain>
    </source>
</reference>
<name>A0ABX3IU07_9PSED</name>
<sequence>MWGIELQQVVNELNIEVGDRVQLKRMGKETVEVDEKILDPDGNPTGTRKKRVTRTIWRGRILQKHA</sequence>
<proteinExistence type="predicted"/>
<evidence type="ECO:0000313" key="1">
    <source>
        <dbReference type="EMBL" id="ONN71130.1"/>
    </source>
</evidence>